<feature type="domain" description="Response regulatory" evidence="2">
    <location>
        <begin position="189"/>
        <end position="318"/>
    </location>
</feature>
<keyword evidence="5" id="KW-1185">Reference proteome</keyword>
<dbReference type="InterPro" id="IPR002545">
    <property type="entry name" value="CheW-lke_dom"/>
</dbReference>
<feature type="domain" description="CheW-like" evidence="3">
    <location>
        <begin position="19"/>
        <end position="167"/>
    </location>
</feature>
<dbReference type="PANTHER" id="PTHR47233:SF4">
    <property type="entry name" value="CHEMOTAXIS SIGNAL TRANSDUCTION PROTEIN"/>
    <property type="match status" value="1"/>
</dbReference>
<dbReference type="InterPro" id="IPR036061">
    <property type="entry name" value="CheW-like_dom_sf"/>
</dbReference>
<dbReference type="Pfam" id="PF01584">
    <property type="entry name" value="CheW"/>
    <property type="match status" value="1"/>
</dbReference>
<dbReference type="Pfam" id="PF00072">
    <property type="entry name" value="Response_reg"/>
    <property type="match status" value="1"/>
</dbReference>
<accession>A0ABY1Q8N5</accession>
<dbReference type="InterPro" id="IPR011006">
    <property type="entry name" value="CheY-like_superfamily"/>
</dbReference>
<dbReference type="RefSeq" id="WP_283442725.1">
    <property type="nucleotide sequence ID" value="NZ_FXUL01000009.1"/>
</dbReference>
<evidence type="ECO:0000259" key="3">
    <source>
        <dbReference type="PROSITE" id="PS50851"/>
    </source>
</evidence>
<dbReference type="SUPFAM" id="SSF52172">
    <property type="entry name" value="CheY-like"/>
    <property type="match status" value="1"/>
</dbReference>
<dbReference type="Gene3D" id="2.30.30.40">
    <property type="entry name" value="SH3 Domains"/>
    <property type="match status" value="1"/>
</dbReference>
<keyword evidence="1" id="KW-0597">Phosphoprotein</keyword>
<feature type="modified residue" description="4-aspartylphosphate" evidence="1">
    <location>
        <position position="251"/>
    </location>
</feature>
<dbReference type="SMART" id="SM00260">
    <property type="entry name" value="CheW"/>
    <property type="match status" value="1"/>
</dbReference>
<dbReference type="EMBL" id="FXUL01000009">
    <property type="protein sequence ID" value="SMP63329.1"/>
    <property type="molecule type" value="Genomic_DNA"/>
</dbReference>
<sequence>MSTVGNEINERAALTSTNKFELMLFRLGKCGGAGRSELYGINVFKLRELMAMPEITAIAGASPCLLGVVNIRGQIVPVIDLPALLGCQPENGLKILMVTEFARTTQAFAVEDVDEIVRLNWSQVRPADGAAAGNGTVTSIAQLDNAVHGTQLAQILDVEQILRNVFPPRTDDIATADVAFEPAVSAPARLLVADDSSSARMIIGQGLDAMGLKYTMTKTGREAWDALESMSADALAEGGTLADKVTMVLTDLEMPEMDGFMLTRRIRADARFKALPVVIHSSLTGQTNEAHVKSAGADGYVAKFKVEDLAKTIRTVLQSRQA</sequence>
<dbReference type="InterPro" id="IPR001789">
    <property type="entry name" value="Sig_transdc_resp-reg_receiver"/>
</dbReference>
<evidence type="ECO:0000313" key="5">
    <source>
        <dbReference type="Proteomes" id="UP001158049"/>
    </source>
</evidence>
<dbReference type="PIRSF" id="PIRSF002867">
    <property type="entry name" value="CheV"/>
    <property type="match status" value="1"/>
</dbReference>
<dbReference type="PROSITE" id="PS50110">
    <property type="entry name" value="RESPONSE_REGULATORY"/>
    <property type="match status" value="1"/>
</dbReference>
<gene>
    <name evidence="4" type="ORF">SAMN06295970_10949</name>
</gene>
<evidence type="ECO:0000256" key="1">
    <source>
        <dbReference type="PROSITE-ProRule" id="PRU00169"/>
    </source>
</evidence>
<dbReference type="PANTHER" id="PTHR47233">
    <property type="entry name" value="CHEMOTAXIS PROTEIN CHEV"/>
    <property type="match status" value="1"/>
</dbReference>
<dbReference type="SMART" id="SM00448">
    <property type="entry name" value="REC"/>
    <property type="match status" value="1"/>
</dbReference>
<proteinExistence type="predicted"/>
<comment type="caution">
    <text evidence="4">The sequence shown here is derived from an EMBL/GenBank/DDBJ whole genome shotgun (WGS) entry which is preliminary data.</text>
</comment>
<evidence type="ECO:0000313" key="4">
    <source>
        <dbReference type="EMBL" id="SMP63329.1"/>
    </source>
</evidence>
<organism evidence="4 5">
    <name type="scientific">Noviherbaspirillum suwonense</name>
    <dbReference type="NCBI Taxonomy" id="1224511"/>
    <lineage>
        <taxon>Bacteria</taxon>
        <taxon>Pseudomonadati</taxon>
        <taxon>Pseudomonadota</taxon>
        <taxon>Betaproteobacteria</taxon>
        <taxon>Burkholderiales</taxon>
        <taxon>Oxalobacteraceae</taxon>
        <taxon>Noviherbaspirillum</taxon>
    </lineage>
</organism>
<dbReference type="PROSITE" id="PS50851">
    <property type="entry name" value="CHEW"/>
    <property type="match status" value="1"/>
</dbReference>
<dbReference type="SUPFAM" id="SSF50341">
    <property type="entry name" value="CheW-like"/>
    <property type="match status" value="1"/>
</dbReference>
<dbReference type="Gene3D" id="3.40.50.2300">
    <property type="match status" value="1"/>
</dbReference>
<protein>
    <submittedName>
        <fullName evidence="4">Two-component system, chemotaxis family, response regulator CheV</fullName>
    </submittedName>
</protein>
<name>A0ABY1Q8N5_9BURK</name>
<evidence type="ECO:0000259" key="2">
    <source>
        <dbReference type="PROSITE" id="PS50110"/>
    </source>
</evidence>
<dbReference type="InterPro" id="IPR024181">
    <property type="entry name" value="Chemotax_regulator_CheV"/>
</dbReference>
<reference evidence="4 5" key="1">
    <citation type="submission" date="2017-05" db="EMBL/GenBank/DDBJ databases">
        <authorList>
            <person name="Varghese N."/>
            <person name="Submissions S."/>
        </authorList>
    </citation>
    <scope>NUCLEOTIDE SEQUENCE [LARGE SCALE GENOMIC DNA]</scope>
    <source>
        <strain evidence="4 5">DSM 26001</strain>
    </source>
</reference>
<dbReference type="Gene3D" id="2.40.50.180">
    <property type="entry name" value="CheA-289, Domain 4"/>
    <property type="match status" value="1"/>
</dbReference>
<dbReference type="Proteomes" id="UP001158049">
    <property type="component" value="Unassembled WGS sequence"/>
</dbReference>